<organism evidence="2 3">
    <name type="scientific">Streptococcus merionis</name>
    <dbReference type="NCBI Taxonomy" id="400065"/>
    <lineage>
        <taxon>Bacteria</taxon>
        <taxon>Bacillati</taxon>
        <taxon>Bacillota</taxon>
        <taxon>Bacilli</taxon>
        <taxon>Lactobacillales</taxon>
        <taxon>Streptococcaceae</taxon>
        <taxon>Streptococcus</taxon>
    </lineage>
</organism>
<name>A0A239STN5_9STRE</name>
<dbReference type="EMBL" id="LT906439">
    <property type="protein sequence ID" value="SNU88104.1"/>
    <property type="molecule type" value="Genomic_DNA"/>
</dbReference>
<keyword evidence="3" id="KW-1185">Reference proteome</keyword>
<evidence type="ECO:0000256" key="1">
    <source>
        <dbReference type="SAM" id="Phobius"/>
    </source>
</evidence>
<keyword evidence="1" id="KW-0472">Membrane</keyword>
<dbReference type="KEGG" id="smen:SAMEA4412692_0898"/>
<feature type="transmembrane region" description="Helical" evidence="1">
    <location>
        <begin position="71"/>
        <end position="88"/>
    </location>
</feature>
<protein>
    <submittedName>
        <fullName evidence="2">Uncharacterized protein</fullName>
    </submittedName>
</protein>
<feature type="transmembrane region" description="Helical" evidence="1">
    <location>
        <begin position="94"/>
        <end position="116"/>
    </location>
</feature>
<feature type="transmembrane region" description="Helical" evidence="1">
    <location>
        <begin position="12"/>
        <end position="35"/>
    </location>
</feature>
<reference evidence="2 3" key="1">
    <citation type="submission" date="2017-06" db="EMBL/GenBank/DDBJ databases">
        <authorList>
            <consortium name="Pathogen Informatics"/>
        </authorList>
    </citation>
    <scope>NUCLEOTIDE SEQUENCE [LARGE SCALE GENOMIC DNA]</scope>
    <source>
        <strain evidence="2 3">NCTC13788</strain>
    </source>
</reference>
<keyword evidence="1" id="KW-0812">Transmembrane</keyword>
<accession>A0A239STN5</accession>
<keyword evidence="1" id="KW-1133">Transmembrane helix</keyword>
<dbReference type="Proteomes" id="UP000215185">
    <property type="component" value="Chromosome 1"/>
</dbReference>
<evidence type="ECO:0000313" key="2">
    <source>
        <dbReference type="EMBL" id="SNU88104.1"/>
    </source>
</evidence>
<proteinExistence type="predicted"/>
<gene>
    <name evidence="2" type="ORF">SAMEA4412692_00898</name>
</gene>
<dbReference type="RefSeq" id="WP_018372801.1">
    <property type="nucleotide sequence ID" value="NZ_LT906439.1"/>
</dbReference>
<feature type="transmembrane region" description="Helical" evidence="1">
    <location>
        <begin position="41"/>
        <end position="59"/>
    </location>
</feature>
<dbReference type="STRING" id="1123308.GCA_000380085_00239"/>
<dbReference type="AlphaFoldDB" id="A0A239STN5"/>
<evidence type="ECO:0000313" key="3">
    <source>
        <dbReference type="Proteomes" id="UP000215185"/>
    </source>
</evidence>
<sequence length="138" mass="15949">MKEIEKQKFWLYFMRDTLLYITLSLAVNALISFFIRETSVLELRGLGPGFGALVGGYMIRMIERYGAVKGCLTSFVMFFVSITLGVFLEPFQLPWAYFPLVFLLAILATFVFHCYFIRGSFRFSKSDLGLKKGQHQRD</sequence>